<keyword evidence="2" id="KW-1185">Reference proteome</keyword>
<gene>
    <name evidence="1" type="ORF">L2E82_15192</name>
</gene>
<proteinExistence type="predicted"/>
<sequence length="546" mass="62972">MTTKAVGSINQSVKRRSADYQPNIWNYDLLQSLICEFHEEEYRIQVKTVREEIKILFVETVEPVAKLELLDNIAKLGLNTYYEKEINGVIDSFQLLKDENSNFNIEGDLYANSLCFRILRLHGCNVSQDMLRRSVADVEKNINLNVKAMVSLLEASHLAMEGEDILEEARVLASNFLKNAYVHLDGELGKEIHDALLPLNLSVEWFNFKNYIHSYEKFGTSSSRSLLKLAKLNFNMVQAVHQSDLKDILRWWNKVGVMKNLSFTRNRVVESYLWAVGVAFEPQYGYLRKCLTKVINLVLIIDDLYDVFGTLDELETFTNVVERWVIEGSEYLPEPMKFCLNILYDTVDEISKEILQEKGYTVQIHIENSWKDFCKGLLAEAIWYHNRHTPSLHKYLDNGWVTSCGPLLSIHTVLWDSYEPQEETINFLKNNHNLVYNTSMIIRLCNDQGTSEKELSRGDAPTSIMCHMTEANVTEKVARKYINNIITDAWKKINNLSTSRSPSIKHITNMARVAHFIYHNGDGFGVQDRETRDQVLALLVHPLSVD</sequence>
<reference evidence="1 2" key="2">
    <citation type="journal article" date="2022" name="Mol. Ecol. Resour.">
        <title>The genomes of chicory, endive, great burdock and yacon provide insights into Asteraceae paleo-polyploidization history and plant inulin production.</title>
        <authorList>
            <person name="Fan W."/>
            <person name="Wang S."/>
            <person name="Wang H."/>
            <person name="Wang A."/>
            <person name="Jiang F."/>
            <person name="Liu H."/>
            <person name="Zhao H."/>
            <person name="Xu D."/>
            <person name="Zhang Y."/>
        </authorList>
    </citation>
    <scope>NUCLEOTIDE SEQUENCE [LARGE SCALE GENOMIC DNA]</scope>
    <source>
        <strain evidence="2">cv. Punajuju</strain>
        <tissue evidence="1">Leaves</tissue>
    </source>
</reference>
<accession>A0ACB9F259</accession>
<reference evidence="2" key="1">
    <citation type="journal article" date="2022" name="Mol. Ecol. Resour.">
        <title>The genomes of chicory, endive, great burdock and yacon provide insights into Asteraceae palaeo-polyploidization history and plant inulin production.</title>
        <authorList>
            <person name="Fan W."/>
            <person name="Wang S."/>
            <person name="Wang H."/>
            <person name="Wang A."/>
            <person name="Jiang F."/>
            <person name="Liu H."/>
            <person name="Zhao H."/>
            <person name="Xu D."/>
            <person name="Zhang Y."/>
        </authorList>
    </citation>
    <scope>NUCLEOTIDE SEQUENCE [LARGE SCALE GENOMIC DNA]</scope>
    <source>
        <strain evidence="2">cv. Punajuju</strain>
    </source>
</reference>
<comment type="caution">
    <text evidence="1">The sequence shown here is derived from an EMBL/GenBank/DDBJ whole genome shotgun (WGS) entry which is preliminary data.</text>
</comment>
<name>A0ACB9F259_CICIN</name>
<organism evidence="1 2">
    <name type="scientific">Cichorium intybus</name>
    <name type="common">Chicory</name>
    <dbReference type="NCBI Taxonomy" id="13427"/>
    <lineage>
        <taxon>Eukaryota</taxon>
        <taxon>Viridiplantae</taxon>
        <taxon>Streptophyta</taxon>
        <taxon>Embryophyta</taxon>
        <taxon>Tracheophyta</taxon>
        <taxon>Spermatophyta</taxon>
        <taxon>Magnoliopsida</taxon>
        <taxon>eudicotyledons</taxon>
        <taxon>Gunneridae</taxon>
        <taxon>Pentapetalae</taxon>
        <taxon>asterids</taxon>
        <taxon>campanulids</taxon>
        <taxon>Asterales</taxon>
        <taxon>Asteraceae</taxon>
        <taxon>Cichorioideae</taxon>
        <taxon>Cichorieae</taxon>
        <taxon>Cichoriinae</taxon>
        <taxon>Cichorium</taxon>
    </lineage>
</organism>
<protein>
    <submittedName>
        <fullName evidence="1">Uncharacterized protein</fullName>
    </submittedName>
</protein>
<dbReference type="Proteomes" id="UP001055811">
    <property type="component" value="Linkage Group LG03"/>
</dbReference>
<evidence type="ECO:0000313" key="2">
    <source>
        <dbReference type="Proteomes" id="UP001055811"/>
    </source>
</evidence>
<dbReference type="EMBL" id="CM042011">
    <property type="protein sequence ID" value="KAI3765165.1"/>
    <property type="molecule type" value="Genomic_DNA"/>
</dbReference>
<evidence type="ECO:0000313" key="1">
    <source>
        <dbReference type="EMBL" id="KAI3765165.1"/>
    </source>
</evidence>